<dbReference type="GO" id="GO:0008270">
    <property type="term" value="F:zinc ion binding"/>
    <property type="evidence" value="ECO:0007669"/>
    <property type="project" value="InterPro"/>
</dbReference>
<dbReference type="GO" id="GO:0005634">
    <property type="term" value="C:nucleus"/>
    <property type="evidence" value="ECO:0007669"/>
    <property type="project" value="UniProtKB-SubCell"/>
</dbReference>
<keyword evidence="3" id="KW-0238">DNA-binding</keyword>
<dbReference type="PANTHER" id="PTHR46910">
    <property type="entry name" value="TRANSCRIPTION FACTOR PDR1"/>
    <property type="match status" value="1"/>
</dbReference>
<dbReference type="AlphaFoldDB" id="A0A8H6W3Q7"/>
<evidence type="ECO:0000256" key="5">
    <source>
        <dbReference type="SAM" id="MobiDB-lite"/>
    </source>
</evidence>
<dbReference type="GO" id="GO:0003700">
    <property type="term" value="F:DNA-binding transcription factor activity"/>
    <property type="evidence" value="ECO:0007669"/>
    <property type="project" value="InterPro"/>
</dbReference>
<comment type="caution">
    <text evidence="7">The sequence shown here is derived from an EMBL/GenBank/DDBJ whole genome shotgun (WGS) entry which is preliminary data.</text>
</comment>
<sequence>MAFVGDGTRQCSECTRHDVVCSYLEDRVSGLPPEDAHDRNTIRTLLDRLKRTQAHLDNESKDALPGLWFVYPRAVDLLLMPLAPPHPSDVGLDDLASSLEGLSLKADAEGGQVDPGHQGKSSNALLVKTAVDARAPAPSPDERGPRRGMKFWSLRMWNTPSPDISSAISFPAPALLNALTRLYFTRTHTILPLFNRNTFERSLSSSHHNTNLSFGRIVLLVCALGATYLPEPYYTKDTRLSLASGFWKAYRDLKERFPTRQPSLYDVQTRCLSVTFLNLVDNPRSVWLHCGEALRLSFDIGGHRKKAAFHDLESEQELQNRAFWILLFIDATLCGSLGRPALLDPVDMDCDVPPDFSDATPGYLNASMALYRFLNVTLRVLYPVNRVSALTGIEDARRFIDPLEAGLDVWFRDLPPSLRWAPGTDPDTRLHAPLDQAATLHCLYYYTRIMVHRRYLPAVAKSSGVEPDLRHAIARCTAAARECIRVAVKHNELRPDVPLLFSREPLYTSALVLLLCLWDDDDDPSGDSESDEARIDVAGDLILVEAAQGLLRSQAERWPSSQFYADTLRKVLDQHLHDATASSNAESESRQATPAPSEDTFSEGGSSASDGDGDVTSTSVTSLSATVAGRQQRPAQDVDLPDKIVVQLPPAFAGDAEIVITGRRPRDI</sequence>
<keyword evidence="4" id="KW-0539">Nucleus</keyword>
<evidence type="ECO:0000256" key="4">
    <source>
        <dbReference type="ARBA" id="ARBA00023242"/>
    </source>
</evidence>
<evidence type="ECO:0000256" key="3">
    <source>
        <dbReference type="ARBA" id="ARBA00023125"/>
    </source>
</evidence>
<evidence type="ECO:0000259" key="6">
    <source>
        <dbReference type="SMART" id="SM00906"/>
    </source>
</evidence>
<feature type="region of interest" description="Disordered" evidence="5">
    <location>
        <begin position="578"/>
        <end position="642"/>
    </location>
</feature>
<reference evidence="7" key="1">
    <citation type="submission" date="2020-05" db="EMBL/GenBank/DDBJ databases">
        <title>Mycena genomes resolve the evolution of fungal bioluminescence.</title>
        <authorList>
            <person name="Tsai I.J."/>
        </authorList>
    </citation>
    <scope>NUCLEOTIDE SEQUENCE</scope>
    <source>
        <strain evidence="7">110903Hualien_Pintung</strain>
    </source>
</reference>
<protein>
    <submittedName>
        <fullName evidence="7">Fungal-trans domain-containing protein</fullName>
    </submittedName>
</protein>
<comment type="subcellular location">
    <subcellularLocation>
        <location evidence="1">Nucleus</location>
    </subcellularLocation>
</comment>
<dbReference type="EMBL" id="JACAZE010000011">
    <property type="protein sequence ID" value="KAF7304544.1"/>
    <property type="molecule type" value="Genomic_DNA"/>
</dbReference>
<evidence type="ECO:0000313" key="8">
    <source>
        <dbReference type="Proteomes" id="UP000613580"/>
    </source>
</evidence>
<evidence type="ECO:0000256" key="2">
    <source>
        <dbReference type="ARBA" id="ARBA00022723"/>
    </source>
</evidence>
<keyword evidence="8" id="KW-1185">Reference proteome</keyword>
<dbReference type="SMART" id="SM00906">
    <property type="entry name" value="Fungal_trans"/>
    <property type="match status" value="1"/>
</dbReference>
<feature type="compositionally biased region" description="Low complexity" evidence="5">
    <location>
        <begin position="604"/>
        <end position="629"/>
    </location>
</feature>
<feature type="compositionally biased region" description="Polar residues" evidence="5">
    <location>
        <begin position="580"/>
        <end position="594"/>
    </location>
</feature>
<dbReference type="Proteomes" id="UP000613580">
    <property type="component" value="Unassembled WGS sequence"/>
</dbReference>
<dbReference type="CDD" id="cd12148">
    <property type="entry name" value="fungal_TF_MHR"/>
    <property type="match status" value="1"/>
</dbReference>
<proteinExistence type="predicted"/>
<dbReference type="GO" id="GO:0003677">
    <property type="term" value="F:DNA binding"/>
    <property type="evidence" value="ECO:0007669"/>
    <property type="project" value="UniProtKB-KW"/>
</dbReference>
<dbReference type="GO" id="GO:0006351">
    <property type="term" value="P:DNA-templated transcription"/>
    <property type="evidence" value="ECO:0007669"/>
    <property type="project" value="InterPro"/>
</dbReference>
<dbReference type="PANTHER" id="PTHR46910:SF3">
    <property type="entry name" value="HALOTOLERANCE PROTEIN 9-RELATED"/>
    <property type="match status" value="1"/>
</dbReference>
<dbReference type="OrthoDB" id="4456959at2759"/>
<evidence type="ECO:0000256" key="1">
    <source>
        <dbReference type="ARBA" id="ARBA00004123"/>
    </source>
</evidence>
<evidence type="ECO:0000313" key="7">
    <source>
        <dbReference type="EMBL" id="KAF7304544.1"/>
    </source>
</evidence>
<feature type="domain" description="Xylanolytic transcriptional activator regulatory" evidence="6">
    <location>
        <begin position="286"/>
        <end position="360"/>
    </location>
</feature>
<dbReference type="Pfam" id="PF04082">
    <property type="entry name" value="Fungal_trans"/>
    <property type="match status" value="1"/>
</dbReference>
<name>A0A8H6W3Q7_MYCCL</name>
<keyword evidence="2" id="KW-0479">Metal-binding</keyword>
<dbReference type="InterPro" id="IPR007219">
    <property type="entry name" value="XnlR_reg_dom"/>
</dbReference>
<dbReference type="InterPro" id="IPR050987">
    <property type="entry name" value="AtrR-like"/>
</dbReference>
<accession>A0A8H6W3Q7</accession>
<organism evidence="7 8">
    <name type="scientific">Mycena chlorophos</name>
    <name type="common">Agaric fungus</name>
    <name type="synonym">Agaricus chlorophos</name>
    <dbReference type="NCBI Taxonomy" id="658473"/>
    <lineage>
        <taxon>Eukaryota</taxon>
        <taxon>Fungi</taxon>
        <taxon>Dikarya</taxon>
        <taxon>Basidiomycota</taxon>
        <taxon>Agaricomycotina</taxon>
        <taxon>Agaricomycetes</taxon>
        <taxon>Agaricomycetidae</taxon>
        <taxon>Agaricales</taxon>
        <taxon>Marasmiineae</taxon>
        <taxon>Mycenaceae</taxon>
        <taxon>Mycena</taxon>
    </lineage>
</organism>
<gene>
    <name evidence="7" type="ORF">HMN09_00857100</name>
</gene>